<dbReference type="AlphaFoldDB" id="A0A7S3YGD6"/>
<dbReference type="PANTHER" id="PTHR13245">
    <property type="entry name" value="RRP15-LIKE PROTEIN"/>
    <property type="match status" value="1"/>
</dbReference>
<evidence type="ECO:0000256" key="2">
    <source>
        <dbReference type="SAM" id="MobiDB-lite"/>
    </source>
</evidence>
<feature type="compositionally biased region" description="Acidic residues" evidence="2">
    <location>
        <begin position="253"/>
        <end position="283"/>
    </location>
</feature>
<protein>
    <recommendedName>
        <fullName evidence="4">RRP15-like protein</fullName>
    </recommendedName>
</protein>
<evidence type="ECO:0000256" key="1">
    <source>
        <dbReference type="ARBA" id="ARBA00007462"/>
    </source>
</evidence>
<dbReference type="Pfam" id="PF07890">
    <property type="entry name" value="Rrp15p"/>
    <property type="match status" value="1"/>
</dbReference>
<evidence type="ECO:0008006" key="4">
    <source>
        <dbReference type="Google" id="ProtNLM"/>
    </source>
</evidence>
<organism evidence="3">
    <name type="scientific">Heterosigma akashiwo</name>
    <name type="common">Chromophytic alga</name>
    <name type="synonym">Heterosigma carterae</name>
    <dbReference type="NCBI Taxonomy" id="2829"/>
    <lineage>
        <taxon>Eukaryota</taxon>
        <taxon>Sar</taxon>
        <taxon>Stramenopiles</taxon>
        <taxon>Ochrophyta</taxon>
        <taxon>Raphidophyceae</taxon>
        <taxon>Chattonellales</taxon>
        <taxon>Chattonellaceae</taxon>
        <taxon>Heterosigma</taxon>
    </lineage>
</organism>
<sequence length="312" mass="33484">MMVDVESEAGLGGTQNDEPKSNSEQEGNDSQEENTSSSNEEKSEDEDGEAEIPGEASGAESSEDDGDGEQHASSAGKGFGMSEVISKLLEQPVSKPNPILAKRKTKMMKDREAQAQERRELAQRQLANKEKKTKGLIAPDPLQAPYERQLKKVATRGVVALFNAIAKHQRGATEGEEGKEGEEGGVKKKGDAKTASKAGFLEMLKGSNSAGKEQKNNTSKATNDGSDDEQVKPKWKALDDNFLLAKKGWDQESGSEEEGESAEDSGIDEEAIDFSASDDDEGDGRDRARAAIKKRGGGGGGRGNNKRGKRRR</sequence>
<feature type="compositionally biased region" description="Acidic residues" evidence="2">
    <location>
        <begin position="42"/>
        <end position="52"/>
    </location>
</feature>
<dbReference type="InterPro" id="IPR012459">
    <property type="entry name" value="Rrp15"/>
</dbReference>
<dbReference type="GO" id="GO:0030687">
    <property type="term" value="C:preribosome, large subunit precursor"/>
    <property type="evidence" value="ECO:0007669"/>
    <property type="project" value="TreeGrafter"/>
</dbReference>
<feature type="compositionally biased region" description="Basic and acidic residues" evidence="2">
    <location>
        <begin position="229"/>
        <end position="239"/>
    </location>
</feature>
<dbReference type="EMBL" id="HBIU01057918">
    <property type="protein sequence ID" value="CAE0650856.1"/>
    <property type="molecule type" value="Transcribed_RNA"/>
</dbReference>
<dbReference type="GO" id="GO:0000460">
    <property type="term" value="P:maturation of 5.8S rRNA"/>
    <property type="evidence" value="ECO:0007669"/>
    <property type="project" value="TreeGrafter"/>
</dbReference>
<evidence type="ECO:0000313" key="3">
    <source>
        <dbReference type="EMBL" id="CAE0650856.1"/>
    </source>
</evidence>
<gene>
    <name evidence="3" type="ORF">HAKA00212_LOCUS25222</name>
</gene>
<reference evidence="3" key="1">
    <citation type="submission" date="2021-01" db="EMBL/GenBank/DDBJ databases">
        <authorList>
            <person name="Corre E."/>
            <person name="Pelletier E."/>
            <person name="Niang G."/>
            <person name="Scheremetjew M."/>
            <person name="Finn R."/>
            <person name="Kale V."/>
            <person name="Holt S."/>
            <person name="Cochrane G."/>
            <person name="Meng A."/>
            <person name="Brown T."/>
            <person name="Cohen L."/>
        </authorList>
    </citation>
    <scope>NUCLEOTIDE SEQUENCE</scope>
    <source>
        <strain evidence="3">CCMP3107</strain>
    </source>
</reference>
<feature type="compositionally biased region" description="Basic and acidic residues" evidence="2">
    <location>
        <begin position="107"/>
        <end position="130"/>
    </location>
</feature>
<feature type="region of interest" description="Disordered" evidence="2">
    <location>
        <begin position="167"/>
        <end position="312"/>
    </location>
</feature>
<feature type="region of interest" description="Disordered" evidence="2">
    <location>
        <begin position="1"/>
        <end position="140"/>
    </location>
</feature>
<accession>A0A7S3YGD6</accession>
<dbReference type="PANTHER" id="PTHR13245:SF14">
    <property type="entry name" value="RRP15-LIKE PROTEIN"/>
    <property type="match status" value="1"/>
</dbReference>
<name>A0A7S3YGD6_HETAK</name>
<feature type="compositionally biased region" description="Polar residues" evidence="2">
    <location>
        <begin position="206"/>
        <end position="224"/>
    </location>
</feature>
<feature type="compositionally biased region" description="Basic and acidic residues" evidence="2">
    <location>
        <begin position="171"/>
        <end position="194"/>
    </location>
</feature>
<proteinExistence type="inferred from homology"/>
<dbReference type="GO" id="GO:0000470">
    <property type="term" value="P:maturation of LSU-rRNA"/>
    <property type="evidence" value="ECO:0007669"/>
    <property type="project" value="TreeGrafter"/>
</dbReference>
<comment type="similarity">
    <text evidence="1">Belongs to the RRP15 family.</text>
</comment>